<comment type="similarity">
    <text evidence="1">Belongs to the short-chain dehydrogenases/reductases (SDR) family.</text>
</comment>
<evidence type="ECO:0000256" key="1">
    <source>
        <dbReference type="ARBA" id="ARBA00006484"/>
    </source>
</evidence>
<evidence type="ECO:0000313" key="4">
    <source>
        <dbReference type="EMBL" id="RLQ87034.1"/>
    </source>
</evidence>
<dbReference type="EMBL" id="RCWN01000001">
    <property type="protein sequence ID" value="RLQ87034.1"/>
    <property type="molecule type" value="Genomic_DNA"/>
</dbReference>
<evidence type="ECO:0000259" key="3">
    <source>
        <dbReference type="SMART" id="SM00822"/>
    </source>
</evidence>
<dbReference type="CDD" id="cd05233">
    <property type="entry name" value="SDR_c"/>
    <property type="match status" value="1"/>
</dbReference>
<evidence type="ECO:0000313" key="5">
    <source>
        <dbReference type="Proteomes" id="UP000281094"/>
    </source>
</evidence>
<feature type="domain" description="Ketoreductase" evidence="3">
    <location>
        <begin position="4"/>
        <end position="187"/>
    </location>
</feature>
<dbReference type="InterPro" id="IPR057326">
    <property type="entry name" value="KR_dom"/>
</dbReference>
<dbReference type="Proteomes" id="UP000281094">
    <property type="component" value="Unassembled WGS sequence"/>
</dbReference>
<name>A0A3L7J9C8_9HYPH</name>
<dbReference type="InterPro" id="IPR002347">
    <property type="entry name" value="SDR_fam"/>
</dbReference>
<dbReference type="PANTHER" id="PTHR43639">
    <property type="entry name" value="OXIDOREDUCTASE, SHORT-CHAIN DEHYDROGENASE/REDUCTASE FAMILY (AFU_ORTHOLOGUE AFUA_5G02870)"/>
    <property type="match status" value="1"/>
</dbReference>
<keyword evidence="2" id="KW-0560">Oxidoreductase</keyword>
<dbReference type="InterPro" id="IPR036291">
    <property type="entry name" value="NAD(P)-bd_dom_sf"/>
</dbReference>
<evidence type="ECO:0000256" key="2">
    <source>
        <dbReference type="ARBA" id="ARBA00023002"/>
    </source>
</evidence>
<proteinExistence type="inferred from homology"/>
<dbReference type="Pfam" id="PF13561">
    <property type="entry name" value="adh_short_C2"/>
    <property type="match status" value="1"/>
</dbReference>
<dbReference type="PRINTS" id="PR00081">
    <property type="entry name" value="GDHRDH"/>
</dbReference>
<gene>
    <name evidence="4" type="ORF">D8780_01220</name>
</gene>
<reference evidence="4 5" key="1">
    <citation type="submission" date="2018-10" db="EMBL/GenBank/DDBJ databases">
        <title>Notoacmeibacter sp. M2BS9Y-3-1, whole genome shotgun sequence.</title>
        <authorList>
            <person name="Tuo L."/>
        </authorList>
    </citation>
    <scope>NUCLEOTIDE SEQUENCE [LARGE SCALE GENOMIC DNA]</scope>
    <source>
        <strain evidence="4 5">M2BS9Y-3-1</strain>
    </source>
</reference>
<protein>
    <submittedName>
        <fullName evidence="4">SDR family oxidoreductase</fullName>
    </submittedName>
</protein>
<comment type="caution">
    <text evidence="4">The sequence shown here is derived from an EMBL/GenBank/DDBJ whole genome shotgun (WGS) entry which is preliminary data.</text>
</comment>
<dbReference type="SUPFAM" id="SSF51735">
    <property type="entry name" value="NAD(P)-binding Rossmann-fold domains"/>
    <property type="match status" value="1"/>
</dbReference>
<dbReference type="PANTHER" id="PTHR43639:SF1">
    <property type="entry name" value="SHORT-CHAIN DEHYDROGENASE_REDUCTASE FAMILY PROTEIN"/>
    <property type="match status" value="1"/>
</dbReference>
<accession>A0A3L7J9C8</accession>
<dbReference type="RefSeq" id="WP_121644002.1">
    <property type="nucleotide sequence ID" value="NZ_RCWN01000001.1"/>
</dbReference>
<dbReference type="GO" id="GO:0016491">
    <property type="term" value="F:oxidoreductase activity"/>
    <property type="evidence" value="ECO:0007669"/>
    <property type="project" value="UniProtKB-KW"/>
</dbReference>
<dbReference type="AlphaFoldDB" id="A0A3L7J9C8"/>
<keyword evidence="5" id="KW-1185">Reference proteome</keyword>
<organism evidence="4 5">
    <name type="scientific">Notoacmeibacter ruber</name>
    <dbReference type="NCBI Taxonomy" id="2670375"/>
    <lineage>
        <taxon>Bacteria</taxon>
        <taxon>Pseudomonadati</taxon>
        <taxon>Pseudomonadota</taxon>
        <taxon>Alphaproteobacteria</taxon>
        <taxon>Hyphomicrobiales</taxon>
        <taxon>Notoacmeibacteraceae</taxon>
        <taxon>Notoacmeibacter</taxon>
    </lineage>
</organism>
<dbReference type="Gene3D" id="3.40.50.720">
    <property type="entry name" value="NAD(P)-binding Rossmann-like Domain"/>
    <property type="match status" value="1"/>
</dbReference>
<sequence length="251" mass="26264">MTTPLFLITGGNRGLGAAMAKHLAKGGADIILTYRSGADQAAQKVAEIESLGRKAAALQLDVTDSSSYAAFAGKVKEKVTELGHDALTGLVNNAGHGEWALYRETTPEQLDELYTVHLRAPFLLTQVLLDQIADGGRLLFLSSGLSRFAMPGYAAYAAMKGAIDTLVRYVAKELGPRGISANAFAPGAIETDFGGGAVRDNPEINKMVAEATAMGRAGQADDIGAAVASLLLSERNWITGTRIEASGGQQL</sequence>
<dbReference type="SMART" id="SM00822">
    <property type="entry name" value="PKS_KR"/>
    <property type="match status" value="1"/>
</dbReference>